<evidence type="ECO:0008006" key="3">
    <source>
        <dbReference type="Google" id="ProtNLM"/>
    </source>
</evidence>
<organism evidence="1 2">
    <name type="scientific">Haliovirga abyssi</name>
    <dbReference type="NCBI Taxonomy" id="2996794"/>
    <lineage>
        <taxon>Bacteria</taxon>
        <taxon>Fusobacteriati</taxon>
        <taxon>Fusobacteriota</taxon>
        <taxon>Fusobacteriia</taxon>
        <taxon>Fusobacteriales</taxon>
        <taxon>Haliovirgaceae</taxon>
        <taxon>Haliovirga</taxon>
    </lineage>
</organism>
<name>A0AAU9E048_9FUSO</name>
<reference evidence="1 2" key="1">
    <citation type="submission" date="2022-11" db="EMBL/GenBank/DDBJ databases">
        <title>Haliovirga abyssi gen. nov., sp. nov., a mesophilic fermentative bacterium isolated from the Iheya North hydrothermal field and the proposal of Haliovirgaceae fam. nov.</title>
        <authorList>
            <person name="Miyazaki U."/>
            <person name="Tame A."/>
            <person name="Miyazaki J."/>
            <person name="Takai K."/>
            <person name="Sawayama S."/>
            <person name="Kitajima M."/>
            <person name="Okamoto A."/>
            <person name="Nakagawa S."/>
        </authorList>
    </citation>
    <scope>NUCLEOTIDE SEQUENCE [LARGE SCALE GENOMIC DNA]</scope>
    <source>
        <strain evidence="1 2">IC12</strain>
    </source>
</reference>
<dbReference type="EMBL" id="AP027059">
    <property type="protein sequence ID" value="BDU51245.1"/>
    <property type="molecule type" value="Genomic_DNA"/>
</dbReference>
<evidence type="ECO:0000313" key="2">
    <source>
        <dbReference type="Proteomes" id="UP001321582"/>
    </source>
</evidence>
<dbReference type="AlphaFoldDB" id="A0AAU9E048"/>
<proteinExistence type="predicted"/>
<keyword evidence="2" id="KW-1185">Reference proteome</keyword>
<gene>
    <name evidence="1" type="ORF">HLVA_18140</name>
</gene>
<dbReference type="Proteomes" id="UP001321582">
    <property type="component" value="Chromosome"/>
</dbReference>
<accession>A0AAU9E048</accession>
<dbReference type="RefSeq" id="WP_307904096.1">
    <property type="nucleotide sequence ID" value="NZ_AP027059.1"/>
</dbReference>
<sequence>MKRRILLFILLLLVTSTLLTGCENKKEKARIKSLVMNELETRYDEKFEIRRIFYDDKRSKWVLEVYPKENNIDDETFFAFVKKDPEERVIENYYTIKNSNLTKIYYRPIIKKMFKENKLRFWANVGIGETNLDTDKIKKIETIFNKIPKITDVRIFIYIFEDVTSTKEKKEAFIKEVWELFKYLKSQNLEWASITVNIYDEDFFKDKDIDHILKVSNWFSSWTSEFDVTEYWKKQTYLLRIREKDYKNIKYIKEIKDKLRKLDWNQK</sequence>
<evidence type="ECO:0000313" key="1">
    <source>
        <dbReference type="EMBL" id="BDU51245.1"/>
    </source>
</evidence>
<dbReference type="KEGG" id="haby:HLVA_18140"/>
<protein>
    <recommendedName>
        <fullName evidence="3">Lipoprotein</fullName>
    </recommendedName>
</protein>
<dbReference type="PROSITE" id="PS51257">
    <property type="entry name" value="PROKAR_LIPOPROTEIN"/>
    <property type="match status" value="1"/>
</dbReference>